<dbReference type="PANTHER" id="PTHR43179">
    <property type="entry name" value="RHAMNOSYLTRANSFERASE WBBL"/>
    <property type="match status" value="1"/>
</dbReference>
<dbReference type="AlphaFoldDB" id="A0A2A4WZT0"/>
<dbReference type="CDD" id="cd04186">
    <property type="entry name" value="GT_2_like_c"/>
    <property type="match status" value="2"/>
</dbReference>
<feature type="domain" description="Glycosyltransferase 2-like" evidence="1">
    <location>
        <begin position="442"/>
        <end position="611"/>
    </location>
</feature>
<evidence type="ECO:0000313" key="2">
    <source>
        <dbReference type="EMBL" id="PCI75898.1"/>
    </source>
</evidence>
<accession>A0A2A4WZT0</accession>
<dbReference type="Gene3D" id="3.40.50.2000">
    <property type="entry name" value="Glycogen Phosphorylase B"/>
    <property type="match status" value="1"/>
</dbReference>
<dbReference type="SUPFAM" id="SSF53448">
    <property type="entry name" value="Nucleotide-diphospho-sugar transferases"/>
    <property type="match status" value="2"/>
</dbReference>
<dbReference type="Pfam" id="PF00535">
    <property type="entry name" value="Glycos_transf_2"/>
    <property type="match status" value="2"/>
</dbReference>
<comment type="caution">
    <text evidence="2">The sequence shown here is derived from an EMBL/GenBank/DDBJ whole genome shotgun (WGS) entry which is preliminary data.</text>
</comment>
<evidence type="ECO:0000313" key="3">
    <source>
        <dbReference type="Proteomes" id="UP000218767"/>
    </source>
</evidence>
<dbReference type="InterPro" id="IPR001173">
    <property type="entry name" value="Glyco_trans_2-like"/>
</dbReference>
<dbReference type="InterPro" id="IPR029044">
    <property type="entry name" value="Nucleotide-diphossugar_trans"/>
</dbReference>
<dbReference type="EMBL" id="NVUL01000065">
    <property type="protein sequence ID" value="PCI75898.1"/>
    <property type="molecule type" value="Genomic_DNA"/>
</dbReference>
<organism evidence="2 3">
    <name type="scientific">SAR86 cluster bacterium</name>
    <dbReference type="NCBI Taxonomy" id="2030880"/>
    <lineage>
        <taxon>Bacteria</taxon>
        <taxon>Pseudomonadati</taxon>
        <taxon>Pseudomonadota</taxon>
        <taxon>Gammaproteobacteria</taxon>
        <taxon>SAR86 cluster</taxon>
    </lineage>
</organism>
<proteinExistence type="predicted"/>
<feature type="domain" description="Glycosyltransferase 2-like" evidence="1">
    <location>
        <begin position="17"/>
        <end position="144"/>
    </location>
</feature>
<reference evidence="3" key="1">
    <citation type="submission" date="2017-08" db="EMBL/GenBank/DDBJ databases">
        <title>A dynamic microbial community with high functional redundancy inhabits the cold, oxic subseafloor aquifer.</title>
        <authorList>
            <person name="Tully B.J."/>
            <person name="Wheat C.G."/>
            <person name="Glazer B.T."/>
            <person name="Huber J.A."/>
        </authorList>
    </citation>
    <scope>NUCLEOTIDE SEQUENCE [LARGE SCALE GENOMIC DNA]</scope>
</reference>
<sequence length="1066" mass="118664">MESTMQSGQQSAVPICSLIIPTKDKLNFLKPCIESVLASDDSDSIEIIIVDNGSVEVETQQYLQSLSVMLNVRVLSWNKPFNFSAINNFAAEQCRSETLCFLNNDIEIKDPQWLRKLLTVAELDEVGAVGCTLLYPDSSIQHAGIALDEKTIAQHIAVGEASGFLAEQGITLPYPVDAVTAACLVMRKALFLRLGGFNEDQLAVAFNDVDLCLRLADKGLPVLSHPGVELIHHESVSRQSDELPANRKRALKEHAFMQFRWRIRLMGRRFSSGIPDLIRDAALVNEKASTPDVEIARKAADRLYLQDSASRSSSKEMRNMYSTAAALSETQDYFRNLQSDYKSLEAHAERLQHAHALIENSIFWRMTYLLRLLKNAITPDSKKQEAVSEPLTIENSEHATRKVEGQQLEKQKLDSSAKAALDKFLTSAEQLQFSKTETPRISIVLVFYQQAHLSYLCLQSLLEFADVSYELIIVDNNSTDETPRLLHKISNATIIRNTENLGFVKAVNQAGEAAAGEYILLLNNDALIEINTLSNALQVIDKDETVGAVGAKIKLLDGSTQEAGSIIWNDGACLGYGRGKSPDDYEYMFQRDVDYCSGAFLLFRRSSFEALGGFDLDYAPAYYEESDFCIRLQKLGLRIVYVPTSQITHYEFASSGGREGAQKLQAEHQQVLCAKHADFLAERFTNDGSNVLRARTRNNFPNILVIDDRVPYPSLGAGYPRCSNLLFELSKMDLNISFYPLLIPEEKWDDVYKTLPNTIEVILESGHDELQSFLEARKDFYQHVVVSRVHNMEFFNHCLSLDPDLLGDAKIIYDAEAVSAPREILRMEFLGEAMSNEDQAELIDKELQQSKLAEKIVAVSNNEAEIFKGHGYSDTIVLGHTIASNPGSNTFIQRSGLLFVGALRDEGSPNVDSLLWFLINVFPILEQAIPGIKLNVVGDNSAPSLATIGKDNINFTGRLDSIEEMYNASRVFIAPTRFAAGIPHKIHEAAAKGLPSVTTTLLAQQLGWQDGKELLVGDTPEAYAAQCIKLYQEEALWQDIRDAGLTAITEDCSQETFRKNLAGLFT</sequence>
<name>A0A2A4WZT0_9GAMM</name>
<protein>
    <recommendedName>
        <fullName evidence="1">Glycosyltransferase 2-like domain-containing protein</fullName>
    </recommendedName>
</protein>
<dbReference type="SUPFAM" id="SSF53756">
    <property type="entry name" value="UDP-Glycosyltransferase/glycogen phosphorylase"/>
    <property type="match status" value="1"/>
</dbReference>
<evidence type="ECO:0000259" key="1">
    <source>
        <dbReference type="Pfam" id="PF00535"/>
    </source>
</evidence>
<dbReference type="CDD" id="cd03801">
    <property type="entry name" value="GT4_PimA-like"/>
    <property type="match status" value="1"/>
</dbReference>
<dbReference type="Proteomes" id="UP000218767">
    <property type="component" value="Unassembled WGS sequence"/>
</dbReference>
<gene>
    <name evidence="2" type="ORF">COB20_11790</name>
</gene>
<dbReference type="PANTHER" id="PTHR43179:SF7">
    <property type="entry name" value="RHAMNOSYLTRANSFERASE WBBL"/>
    <property type="match status" value="1"/>
</dbReference>
<dbReference type="Gene3D" id="3.90.550.10">
    <property type="entry name" value="Spore Coat Polysaccharide Biosynthesis Protein SpsA, Chain A"/>
    <property type="match status" value="2"/>
</dbReference>
<dbReference type="Pfam" id="PF13692">
    <property type="entry name" value="Glyco_trans_1_4"/>
    <property type="match status" value="1"/>
</dbReference>